<proteinExistence type="predicted"/>
<sequence length="139" mass="15494">MDAIATNQKYESEVLHTVNQLFAALEAGDLSAAKALFHNNAVVWHNTDMTEQAADTALAPLGLLATYNARFDIVRRYLVEDGCIQQHTVRRTTTTGEILEVSAIQRICVDDGLISRIEEYLDTFQAMRFLTPDPLAQIP</sequence>
<evidence type="ECO:0000259" key="1">
    <source>
        <dbReference type="Pfam" id="PF12680"/>
    </source>
</evidence>
<reference evidence="2 3" key="1">
    <citation type="submission" date="2022-11" db="EMBL/GenBank/DDBJ databases">
        <title>Mycobacterium sp. nov.</title>
        <authorList>
            <person name="Papic B."/>
            <person name="Spicic S."/>
            <person name="Duvnjak S."/>
        </authorList>
    </citation>
    <scope>NUCLEOTIDE SEQUENCE [LARGE SCALE GENOMIC DNA]</scope>
    <source>
        <strain evidence="2 3">CVI_P4</strain>
    </source>
</reference>
<keyword evidence="3" id="KW-1185">Reference proteome</keyword>
<accession>A0ABT3SMC9</accession>
<gene>
    <name evidence="2" type="ORF">ORI27_28730</name>
</gene>
<dbReference type="InterPro" id="IPR032710">
    <property type="entry name" value="NTF2-like_dom_sf"/>
</dbReference>
<dbReference type="RefSeq" id="WP_266000557.1">
    <property type="nucleotide sequence ID" value="NZ_JAPJDN010000045.1"/>
</dbReference>
<dbReference type="EMBL" id="JAPJDO010000045">
    <property type="protein sequence ID" value="MCX2940685.1"/>
    <property type="molecule type" value="Genomic_DNA"/>
</dbReference>
<dbReference type="SUPFAM" id="SSF54427">
    <property type="entry name" value="NTF2-like"/>
    <property type="match status" value="1"/>
</dbReference>
<dbReference type="Pfam" id="PF12680">
    <property type="entry name" value="SnoaL_2"/>
    <property type="match status" value="1"/>
</dbReference>
<protein>
    <submittedName>
        <fullName evidence="2">Nuclear transport factor 2 family protein</fullName>
    </submittedName>
</protein>
<comment type="caution">
    <text evidence="2">The sequence shown here is derived from an EMBL/GenBank/DDBJ whole genome shotgun (WGS) entry which is preliminary data.</text>
</comment>
<dbReference type="Gene3D" id="3.10.450.50">
    <property type="match status" value="1"/>
</dbReference>
<dbReference type="Proteomes" id="UP001300745">
    <property type="component" value="Unassembled WGS sequence"/>
</dbReference>
<dbReference type="InterPro" id="IPR037401">
    <property type="entry name" value="SnoaL-like"/>
</dbReference>
<feature type="domain" description="SnoaL-like" evidence="1">
    <location>
        <begin position="18"/>
        <end position="116"/>
    </location>
</feature>
<organism evidence="2 3">
    <name type="scientific">Mycobacterium pinniadriaticum</name>
    <dbReference type="NCBI Taxonomy" id="2994102"/>
    <lineage>
        <taxon>Bacteria</taxon>
        <taxon>Bacillati</taxon>
        <taxon>Actinomycetota</taxon>
        <taxon>Actinomycetes</taxon>
        <taxon>Mycobacteriales</taxon>
        <taxon>Mycobacteriaceae</taxon>
        <taxon>Mycobacterium</taxon>
    </lineage>
</organism>
<name>A0ABT3SMC9_9MYCO</name>
<evidence type="ECO:0000313" key="2">
    <source>
        <dbReference type="EMBL" id="MCX2940685.1"/>
    </source>
</evidence>
<evidence type="ECO:0000313" key="3">
    <source>
        <dbReference type="Proteomes" id="UP001300745"/>
    </source>
</evidence>